<keyword evidence="3 7" id="KW-0812">Transmembrane</keyword>
<dbReference type="AlphaFoldDB" id="A0AA46AG62"/>
<dbReference type="Pfam" id="PF23750">
    <property type="entry name" value="RsgI_M"/>
    <property type="match status" value="1"/>
</dbReference>
<sequence>MHRGIIMEVQSRHWIVLTPEGDFIKVPRTNPSLVVGEEITFQATKRNRRRLVPAFVSVAAAAVLGMFFILPQMAPDRVDAQTYIYVDVNPSVEIGIDEERNIVELHPLNKAAKQLLDGEEWKKESLNQFVIDFLGKAKQHGYVQQKDQVVLSGYKEEKNSEETLDHLKTILDNKSKQENLQLEVRSLVVPKKVKSKASQFGLSPVKYTAWLIAKKEGKQLEAEEMEETPLTELALEVPPVSEMLNKPEVLPELVDIIEKEHPKATEPKQEPRTTDEPKPPATTPNNQDEPTQEPQPEPNNEQPEQDHSGTGDTGGTNQPPTDNNTNTETSQSTDTNTGSTQKTP</sequence>
<dbReference type="GO" id="GO:0005886">
    <property type="term" value="C:plasma membrane"/>
    <property type="evidence" value="ECO:0007669"/>
    <property type="project" value="UniProtKB-SubCell"/>
</dbReference>
<accession>A0AA46AG62</accession>
<evidence type="ECO:0000256" key="6">
    <source>
        <dbReference type="SAM" id="MobiDB-lite"/>
    </source>
</evidence>
<comment type="subcellular location">
    <subcellularLocation>
        <location evidence="1">Cell membrane</location>
        <topology evidence="1">Single-pass membrane protein</topology>
    </subcellularLocation>
</comment>
<name>A0AA46AG62_9BACL</name>
<evidence type="ECO:0000259" key="8">
    <source>
        <dbReference type="PROSITE" id="PS51849"/>
    </source>
</evidence>
<keyword evidence="10" id="KW-1185">Reference proteome</keyword>
<keyword evidence="5 7" id="KW-0472">Membrane</keyword>
<dbReference type="RefSeq" id="WP_102993238.1">
    <property type="nucleotide sequence ID" value="NZ_FXTU01000004.1"/>
</dbReference>
<feature type="compositionally biased region" description="Low complexity" evidence="6">
    <location>
        <begin position="315"/>
        <end position="329"/>
    </location>
</feature>
<dbReference type="Pfam" id="PF12791">
    <property type="entry name" value="RsgI_N"/>
    <property type="match status" value="1"/>
</dbReference>
<feature type="compositionally biased region" description="Polar residues" evidence="6">
    <location>
        <begin position="330"/>
        <end position="344"/>
    </location>
</feature>
<keyword evidence="2" id="KW-1003">Cell membrane</keyword>
<feature type="transmembrane region" description="Helical" evidence="7">
    <location>
        <begin position="51"/>
        <end position="70"/>
    </location>
</feature>
<dbReference type="EMBL" id="FXTU01000004">
    <property type="protein sequence ID" value="SMP24228.1"/>
    <property type="molecule type" value="Genomic_DNA"/>
</dbReference>
<keyword evidence="4 7" id="KW-1133">Transmembrane helix</keyword>
<evidence type="ECO:0000313" key="9">
    <source>
        <dbReference type="EMBL" id="SMP24228.1"/>
    </source>
</evidence>
<comment type="caution">
    <text evidence="9">The sequence shown here is derived from an EMBL/GenBank/DDBJ whole genome shotgun (WGS) entry which is preliminary data.</text>
</comment>
<protein>
    <submittedName>
        <fullName evidence="9">Anti-sigma factor N-terminus</fullName>
    </submittedName>
</protein>
<evidence type="ECO:0000256" key="1">
    <source>
        <dbReference type="ARBA" id="ARBA00004162"/>
    </source>
</evidence>
<feature type="compositionally biased region" description="Low complexity" evidence="6">
    <location>
        <begin position="284"/>
        <end position="302"/>
    </location>
</feature>
<feature type="region of interest" description="Disordered" evidence="6">
    <location>
        <begin position="260"/>
        <end position="344"/>
    </location>
</feature>
<feature type="domain" description="RsgI N-terminal anti-sigma" evidence="8">
    <location>
        <begin position="2"/>
        <end position="50"/>
    </location>
</feature>
<feature type="compositionally biased region" description="Basic and acidic residues" evidence="6">
    <location>
        <begin position="260"/>
        <end position="278"/>
    </location>
</feature>
<evidence type="ECO:0000313" key="10">
    <source>
        <dbReference type="Proteomes" id="UP001157946"/>
    </source>
</evidence>
<dbReference type="InterPro" id="IPR024449">
    <property type="entry name" value="Anti-sigma_RsgI_N"/>
</dbReference>
<dbReference type="Proteomes" id="UP001157946">
    <property type="component" value="Unassembled WGS sequence"/>
</dbReference>
<dbReference type="PROSITE" id="PS51849">
    <property type="entry name" value="RSGI_N"/>
    <property type="match status" value="1"/>
</dbReference>
<evidence type="ECO:0000256" key="2">
    <source>
        <dbReference type="ARBA" id="ARBA00022475"/>
    </source>
</evidence>
<evidence type="ECO:0000256" key="4">
    <source>
        <dbReference type="ARBA" id="ARBA00022989"/>
    </source>
</evidence>
<evidence type="ECO:0000256" key="3">
    <source>
        <dbReference type="ARBA" id="ARBA00022692"/>
    </source>
</evidence>
<organism evidence="9 10">
    <name type="scientific">Laceyella tengchongensis</name>
    <dbReference type="NCBI Taxonomy" id="574699"/>
    <lineage>
        <taxon>Bacteria</taxon>
        <taxon>Bacillati</taxon>
        <taxon>Bacillota</taxon>
        <taxon>Bacilli</taxon>
        <taxon>Bacillales</taxon>
        <taxon>Thermoactinomycetaceae</taxon>
        <taxon>Laceyella</taxon>
    </lineage>
</organism>
<evidence type="ECO:0000256" key="5">
    <source>
        <dbReference type="ARBA" id="ARBA00023136"/>
    </source>
</evidence>
<proteinExistence type="predicted"/>
<evidence type="ECO:0000256" key="7">
    <source>
        <dbReference type="SAM" id="Phobius"/>
    </source>
</evidence>
<dbReference type="InterPro" id="IPR055431">
    <property type="entry name" value="RsgI_M"/>
</dbReference>
<reference evidence="9" key="1">
    <citation type="submission" date="2017-05" db="EMBL/GenBank/DDBJ databases">
        <authorList>
            <person name="Varghese N."/>
            <person name="Submissions S."/>
        </authorList>
    </citation>
    <scope>NUCLEOTIDE SEQUENCE</scope>
    <source>
        <strain evidence="9">DSM 45262</strain>
    </source>
</reference>
<gene>
    <name evidence="9" type="ORF">SAMN06265361_104294</name>
</gene>